<feature type="domain" description="Heterokaryon incompatibility" evidence="1">
    <location>
        <begin position="41"/>
        <end position="122"/>
    </location>
</feature>
<evidence type="ECO:0000259" key="1">
    <source>
        <dbReference type="Pfam" id="PF06985"/>
    </source>
</evidence>
<sequence length="123" mass="14282">YRYQALESDQHLRLLSVLPFVESGRFMYEMQTFGLDQAPPFESVSYVWGDDKRNYDLAFSDSSVLKITQSLFVALSILSQHCRTGHLWIDQLCIDQSNVQERNHQVKSMGSIYKQAEKVLVFL</sequence>
<reference evidence="2" key="1">
    <citation type="journal article" date="2020" name="Stud. Mycol.">
        <title>101 Dothideomycetes genomes: a test case for predicting lifestyles and emergence of pathogens.</title>
        <authorList>
            <person name="Haridas S."/>
            <person name="Albert R."/>
            <person name="Binder M."/>
            <person name="Bloem J."/>
            <person name="Labutti K."/>
            <person name="Salamov A."/>
            <person name="Andreopoulos B."/>
            <person name="Baker S."/>
            <person name="Barry K."/>
            <person name="Bills G."/>
            <person name="Bluhm B."/>
            <person name="Cannon C."/>
            <person name="Castanera R."/>
            <person name="Culley D."/>
            <person name="Daum C."/>
            <person name="Ezra D."/>
            <person name="Gonzalez J."/>
            <person name="Henrissat B."/>
            <person name="Kuo A."/>
            <person name="Liang C."/>
            <person name="Lipzen A."/>
            <person name="Lutzoni F."/>
            <person name="Magnuson J."/>
            <person name="Mondo S."/>
            <person name="Nolan M."/>
            <person name="Ohm R."/>
            <person name="Pangilinan J."/>
            <person name="Park H.-J."/>
            <person name="Ramirez L."/>
            <person name="Alfaro M."/>
            <person name="Sun H."/>
            <person name="Tritt A."/>
            <person name="Yoshinaga Y."/>
            <person name="Zwiers L.-H."/>
            <person name="Turgeon B."/>
            <person name="Goodwin S."/>
            <person name="Spatafora J."/>
            <person name="Crous P."/>
            <person name="Grigoriev I."/>
        </authorList>
    </citation>
    <scope>NUCLEOTIDE SEQUENCE</scope>
    <source>
        <strain evidence="2">CBS 130266</strain>
    </source>
</reference>
<name>A0A9P4NMR3_9PEZI</name>
<accession>A0A9P4NMR3</accession>
<dbReference type="PANTHER" id="PTHR24148">
    <property type="entry name" value="ANKYRIN REPEAT DOMAIN-CONTAINING PROTEIN 39 HOMOLOG-RELATED"/>
    <property type="match status" value="1"/>
</dbReference>
<dbReference type="InterPro" id="IPR052895">
    <property type="entry name" value="HetReg/Transcr_Mod"/>
</dbReference>
<feature type="non-terminal residue" evidence="2">
    <location>
        <position position="123"/>
    </location>
</feature>
<keyword evidence="3" id="KW-1185">Reference proteome</keyword>
<dbReference type="InterPro" id="IPR010730">
    <property type="entry name" value="HET"/>
</dbReference>
<comment type="caution">
    <text evidence="2">The sequence shown here is derived from an EMBL/GenBank/DDBJ whole genome shotgun (WGS) entry which is preliminary data.</text>
</comment>
<dbReference type="AlphaFoldDB" id="A0A9P4NMR3"/>
<organism evidence="2 3">
    <name type="scientific">Tothia fuscella</name>
    <dbReference type="NCBI Taxonomy" id="1048955"/>
    <lineage>
        <taxon>Eukaryota</taxon>
        <taxon>Fungi</taxon>
        <taxon>Dikarya</taxon>
        <taxon>Ascomycota</taxon>
        <taxon>Pezizomycotina</taxon>
        <taxon>Dothideomycetes</taxon>
        <taxon>Pleosporomycetidae</taxon>
        <taxon>Venturiales</taxon>
        <taxon>Cylindrosympodiaceae</taxon>
        <taxon>Tothia</taxon>
    </lineage>
</organism>
<dbReference type="EMBL" id="MU007057">
    <property type="protein sequence ID" value="KAF2427856.1"/>
    <property type="molecule type" value="Genomic_DNA"/>
</dbReference>
<dbReference type="Pfam" id="PF06985">
    <property type="entry name" value="HET"/>
    <property type="match status" value="1"/>
</dbReference>
<dbReference type="PANTHER" id="PTHR24148:SF73">
    <property type="entry name" value="HET DOMAIN PROTEIN (AFU_ORTHOLOGUE AFUA_8G01020)"/>
    <property type="match status" value="1"/>
</dbReference>
<dbReference type="OrthoDB" id="5386682at2759"/>
<evidence type="ECO:0000313" key="3">
    <source>
        <dbReference type="Proteomes" id="UP000800235"/>
    </source>
</evidence>
<evidence type="ECO:0000313" key="2">
    <source>
        <dbReference type="EMBL" id="KAF2427856.1"/>
    </source>
</evidence>
<feature type="non-terminal residue" evidence="2">
    <location>
        <position position="1"/>
    </location>
</feature>
<proteinExistence type="predicted"/>
<dbReference type="Proteomes" id="UP000800235">
    <property type="component" value="Unassembled WGS sequence"/>
</dbReference>
<gene>
    <name evidence="2" type="ORF">EJ08DRAFT_569632</name>
</gene>
<protein>
    <submittedName>
        <fullName evidence="2">HET-domain-containing protein</fullName>
    </submittedName>
</protein>